<dbReference type="Pfam" id="PF07884">
    <property type="entry name" value="VKOR"/>
    <property type="match status" value="1"/>
</dbReference>
<keyword evidence="9" id="KW-0676">Redox-active center</keyword>
<dbReference type="InterPro" id="IPR038354">
    <property type="entry name" value="VKOR_sf"/>
</dbReference>
<dbReference type="InterPro" id="IPR005074">
    <property type="entry name" value="Peptidase_C39"/>
</dbReference>
<comment type="caution">
    <text evidence="12">The sequence shown here is derived from an EMBL/GenBank/DDBJ whole genome shotgun (WGS) entry which is preliminary data.</text>
</comment>
<comment type="subcellular location">
    <subcellularLocation>
        <location evidence="1">Membrane</location>
        <topology evidence="1">Multi-pass membrane protein</topology>
    </subcellularLocation>
</comment>
<feature type="transmembrane region" description="Helical" evidence="10">
    <location>
        <begin position="297"/>
        <end position="323"/>
    </location>
</feature>
<dbReference type="Pfam" id="PF03412">
    <property type="entry name" value="Peptidase_C39"/>
    <property type="match status" value="1"/>
</dbReference>
<dbReference type="Pfam" id="PF13462">
    <property type="entry name" value="Thioredoxin_4"/>
    <property type="match status" value="1"/>
</dbReference>
<dbReference type="Gene3D" id="1.20.1440.130">
    <property type="entry name" value="VKOR domain"/>
    <property type="match status" value="1"/>
</dbReference>
<organism evidence="12 13">
    <name type="scientific">Mucilaginibacter dorajii</name>
    <dbReference type="NCBI Taxonomy" id="692994"/>
    <lineage>
        <taxon>Bacteria</taxon>
        <taxon>Pseudomonadati</taxon>
        <taxon>Bacteroidota</taxon>
        <taxon>Sphingobacteriia</taxon>
        <taxon>Sphingobacteriales</taxon>
        <taxon>Sphingobacteriaceae</taxon>
        <taxon>Mucilaginibacter</taxon>
    </lineage>
</organism>
<dbReference type="InterPro" id="IPR012932">
    <property type="entry name" value="VKOR"/>
</dbReference>
<evidence type="ECO:0000256" key="8">
    <source>
        <dbReference type="ARBA" id="ARBA00023157"/>
    </source>
</evidence>
<dbReference type="EMBL" id="BAAAZC010000022">
    <property type="protein sequence ID" value="GAA3977682.1"/>
    <property type="molecule type" value="Genomic_DNA"/>
</dbReference>
<evidence type="ECO:0000256" key="1">
    <source>
        <dbReference type="ARBA" id="ARBA00004141"/>
    </source>
</evidence>
<evidence type="ECO:0000259" key="11">
    <source>
        <dbReference type="PROSITE" id="PS50990"/>
    </source>
</evidence>
<keyword evidence="5 10" id="KW-1133">Transmembrane helix</keyword>
<dbReference type="CDD" id="cd12921">
    <property type="entry name" value="VKOR_4"/>
    <property type="match status" value="1"/>
</dbReference>
<protein>
    <recommendedName>
        <fullName evidence="11">Peptidase C39 domain-containing protein</fullName>
    </recommendedName>
</protein>
<keyword evidence="6" id="KW-0560">Oxidoreductase</keyword>
<dbReference type="SUPFAM" id="SSF52833">
    <property type="entry name" value="Thioredoxin-like"/>
    <property type="match status" value="1"/>
</dbReference>
<keyword evidence="7 10" id="KW-0472">Membrane</keyword>
<evidence type="ECO:0000256" key="2">
    <source>
        <dbReference type="ARBA" id="ARBA00006214"/>
    </source>
</evidence>
<proteinExistence type="inferred from homology"/>
<dbReference type="Proteomes" id="UP001500742">
    <property type="component" value="Unassembled WGS sequence"/>
</dbReference>
<dbReference type="InterPro" id="IPR012336">
    <property type="entry name" value="Thioredoxin-like_fold"/>
</dbReference>
<dbReference type="RefSeq" id="WP_259097045.1">
    <property type="nucleotide sequence ID" value="NZ_BAAAZC010000022.1"/>
</dbReference>
<evidence type="ECO:0000256" key="6">
    <source>
        <dbReference type="ARBA" id="ARBA00023002"/>
    </source>
</evidence>
<keyword evidence="8" id="KW-1015">Disulfide bond</keyword>
<keyword evidence="4" id="KW-0874">Quinone</keyword>
<reference evidence="13" key="1">
    <citation type="journal article" date="2019" name="Int. J. Syst. Evol. Microbiol.">
        <title>The Global Catalogue of Microorganisms (GCM) 10K type strain sequencing project: providing services to taxonomists for standard genome sequencing and annotation.</title>
        <authorList>
            <consortium name="The Broad Institute Genomics Platform"/>
            <consortium name="The Broad Institute Genome Sequencing Center for Infectious Disease"/>
            <person name="Wu L."/>
            <person name="Ma J."/>
        </authorList>
    </citation>
    <scope>NUCLEOTIDE SEQUENCE [LARGE SCALE GENOMIC DNA]</scope>
    <source>
        <strain evidence="13">JCM 16601</strain>
    </source>
</reference>
<evidence type="ECO:0000313" key="12">
    <source>
        <dbReference type="EMBL" id="GAA3977682.1"/>
    </source>
</evidence>
<feature type="transmembrane region" description="Helical" evidence="10">
    <location>
        <begin position="183"/>
        <end position="206"/>
    </location>
</feature>
<feature type="transmembrane region" description="Helical" evidence="10">
    <location>
        <begin position="155"/>
        <end position="177"/>
    </location>
</feature>
<comment type="similarity">
    <text evidence="2">Belongs to the VKOR family.</text>
</comment>
<name>A0ABP7Q8B2_9SPHI</name>
<evidence type="ECO:0000256" key="5">
    <source>
        <dbReference type="ARBA" id="ARBA00022989"/>
    </source>
</evidence>
<gene>
    <name evidence="12" type="ORF">GCM10022210_30590</name>
</gene>
<accession>A0ABP7Q8B2</accession>
<keyword evidence="3 10" id="KW-0812">Transmembrane</keyword>
<keyword evidence="13" id="KW-1185">Reference proteome</keyword>
<feature type="transmembrane region" description="Helical" evidence="10">
    <location>
        <begin position="241"/>
        <end position="261"/>
    </location>
</feature>
<sequence length="546" mass="60676">MKSISLFFAKENCIETVGKLLLALNVKVTNTTLQNDLYNHPDYPSLLSISDVLSGYGVANISVKASIDKLTEVPLPCIIPLNGESDHNTYFALVESVDDNAIRYFHPEKHEWEEINKENFKKKWPSGIVLLADAADAVGEKDYKSKRREERRLNIAGYATWLALPILTIITCIITFATYGLAAGFPVIFMLFTLLGCGVSGLLLWYELDQYNPLLQQICSSGKKVNCGAILNSKASKIAGVSWSAIGFTYFSGSLFSMLVMGATNPGALVALAWLNTLAIPYVFFSVYYQWQIAKQWCVLCLCIQALLVLQLITTTAAGWHTIAPLSTVATLSNSVPVVLSFATPFIILNLLLPAYRAVRGNKRTKTQLQRLKHNPLIFEALLVKQKAITESTKGLGIILGNPNATNKIIKVCNPYCGPCAQAHTPMEELLHNNPDLQIQILFTATNDEGDTRAPSVKHLLAIAEKGETLTRQALDDWYLADKKDYEVFAAKYPMNGELKKQDNKVNAMKEWCDKTEIAFTPTFFVNGYQLPDIYTVNDLKYFLSV</sequence>
<evidence type="ECO:0000256" key="10">
    <source>
        <dbReference type="SAM" id="Phobius"/>
    </source>
</evidence>
<dbReference type="PROSITE" id="PS50990">
    <property type="entry name" value="PEPTIDASE_C39"/>
    <property type="match status" value="1"/>
</dbReference>
<evidence type="ECO:0000256" key="9">
    <source>
        <dbReference type="ARBA" id="ARBA00023284"/>
    </source>
</evidence>
<dbReference type="InterPro" id="IPR036249">
    <property type="entry name" value="Thioredoxin-like_sf"/>
</dbReference>
<feature type="transmembrane region" description="Helical" evidence="10">
    <location>
        <begin position="335"/>
        <end position="356"/>
    </location>
</feature>
<dbReference type="Gene3D" id="3.40.30.10">
    <property type="entry name" value="Glutaredoxin"/>
    <property type="match status" value="1"/>
</dbReference>
<feature type="domain" description="Peptidase C39" evidence="11">
    <location>
        <begin position="10"/>
        <end position="131"/>
    </location>
</feature>
<feature type="transmembrane region" description="Helical" evidence="10">
    <location>
        <begin position="267"/>
        <end position="285"/>
    </location>
</feature>
<dbReference type="Gene3D" id="3.90.70.10">
    <property type="entry name" value="Cysteine proteinases"/>
    <property type="match status" value="1"/>
</dbReference>
<evidence type="ECO:0000256" key="4">
    <source>
        <dbReference type="ARBA" id="ARBA00022719"/>
    </source>
</evidence>
<evidence type="ECO:0000256" key="7">
    <source>
        <dbReference type="ARBA" id="ARBA00023136"/>
    </source>
</evidence>
<evidence type="ECO:0000313" key="13">
    <source>
        <dbReference type="Proteomes" id="UP001500742"/>
    </source>
</evidence>
<evidence type="ECO:0000256" key="3">
    <source>
        <dbReference type="ARBA" id="ARBA00022692"/>
    </source>
</evidence>